<evidence type="ECO:0008006" key="3">
    <source>
        <dbReference type="Google" id="ProtNLM"/>
    </source>
</evidence>
<organism evidence="1 2">
    <name type="scientific">Oxobacter pfennigii</name>
    <dbReference type="NCBI Taxonomy" id="36849"/>
    <lineage>
        <taxon>Bacteria</taxon>
        <taxon>Bacillati</taxon>
        <taxon>Bacillota</taxon>
        <taxon>Clostridia</taxon>
        <taxon>Eubacteriales</taxon>
        <taxon>Clostridiaceae</taxon>
        <taxon>Oxobacter</taxon>
    </lineage>
</organism>
<comment type="caution">
    <text evidence="1">The sequence shown here is derived from an EMBL/GenBank/DDBJ whole genome shotgun (WGS) entry which is preliminary data.</text>
</comment>
<proteinExistence type="predicted"/>
<gene>
    <name evidence="1" type="ORF">OXPF_20260</name>
</gene>
<dbReference type="EMBL" id="LKET01000031">
    <property type="protein sequence ID" value="KPU44407.1"/>
    <property type="molecule type" value="Genomic_DNA"/>
</dbReference>
<reference evidence="1 2" key="1">
    <citation type="submission" date="2015-09" db="EMBL/GenBank/DDBJ databases">
        <title>Genome sequence of Oxobacter pfennigii DSM 3222.</title>
        <authorList>
            <person name="Poehlein A."/>
            <person name="Bengelsdorf F.R."/>
            <person name="Schiel-Bengelsdorf B."/>
            <person name="Duerre P."/>
            <person name="Daniel R."/>
        </authorList>
    </citation>
    <scope>NUCLEOTIDE SEQUENCE [LARGE SCALE GENOMIC DNA]</scope>
    <source>
        <strain evidence="1 2">DSM 3222</strain>
    </source>
</reference>
<name>A0A0P8YXE5_9CLOT</name>
<keyword evidence="2" id="KW-1185">Reference proteome</keyword>
<dbReference type="RefSeq" id="WP_054875078.1">
    <property type="nucleotide sequence ID" value="NZ_LKET01000031.1"/>
</dbReference>
<dbReference type="AlphaFoldDB" id="A0A0P8YXE5"/>
<evidence type="ECO:0000313" key="2">
    <source>
        <dbReference type="Proteomes" id="UP000050326"/>
    </source>
</evidence>
<dbReference type="Proteomes" id="UP000050326">
    <property type="component" value="Unassembled WGS sequence"/>
</dbReference>
<protein>
    <recommendedName>
        <fullName evidence="3">GAF domain-containing protein</fullName>
    </recommendedName>
</protein>
<accession>A0A0P8YXE5</accession>
<evidence type="ECO:0000313" key="1">
    <source>
        <dbReference type="EMBL" id="KPU44407.1"/>
    </source>
</evidence>
<sequence>MAQEKELRTMKYMFKLFQALSQGTGLQKIIEIGCEMLDNPLVLVDTSSRSMVISHNNIIGDRIWDEYAKNGFPSKETLKGRRNYKSFKKLPPKNQNILSPTFWNDPLAKYPRILGPVTVNETLVAHVVVVEAERSFESTDLELVEVLCNTISSEIQKNQSFKYLRGLDFEYFFKDLLDHKITDSTVINERMIPLKLNLKPHKVVLTVDISDC</sequence>
<dbReference type="OrthoDB" id="212459at2"/>